<dbReference type="InterPro" id="IPR006626">
    <property type="entry name" value="PbH1"/>
</dbReference>
<name>A0A7X2PCQ0_9SPIO</name>
<keyword evidence="3" id="KW-1185">Reference proteome</keyword>
<dbReference type="InterPro" id="IPR011050">
    <property type="entry name" value="Pectin_lyase_fold/virulence"/>
</dbReference>
<dbReference type="RefSeq" id="WP_154425477.1">
    <property type="nucleotide sequence ID" value="NZ_VUNN01000012.1"/>
</dbReference>
<organism evidence="2 3">
    <name type="scientific">Bullifex porci</name>
    <dbReference type="NCBI Taxonomy" id="2606638"/>
    <lineage>
        <taxon>Bacteria</taxon>
        <taxon>Pseudomonadati</taxon>
        <taxon>Spirochaetota</taxon>
        <taxon>Spirochaetia</taxon>
        <taxon>Spirochaetales</taxon>
        <taxon>Spirochaetaceae</taxon>
        <taxon>Bullifex</taxon>
    </lineage>
</organism>
<feature type="chain" id="PRO_5030776002" description="Right handed beta helix domain-containing protein" evidence="1">
    <location>
        <begin position="20"/>
        <end position="927"/>
    </location>
</feature>
<evidence type="ECO:0008006" key="4">
    <source>
        <dbReference type="Google" id="ProtNLM"/>
    </source>
</evidence>
<gene>
    <name evidence="2" type="ORF">FYJ80_06880</name>
</gene>
<evidence type="ECO:0000313" key="2">
    <source>
        <dbReference type="EMBL" id="MSU06506.1"/>
    </source>
</evidence>
<evidence type="ECO:0000256" key="1">
    <source>
        <dbReference type="SAM" id="SignalP"/>
    </source>
</evidence>
<sequence>MKKLSISLLVMLLIASLFTSCSMGSDDASDVRVKVKITPSGGGRSLTTDFETINLDDDNITWYYSATKVSETQFNYGATSDSLLPKDGIVTLSQGDWSIGLWGIKDGKKVYAGTTSKVTIKWNFYEPNVTVPVPVKQSTGDNGYIVLTDVKIPVNEELKTPNFASIDSTIIMNFNGVNMRLECIPGPHTVTFEYRSDNGDVKSSMSLVVEVISGRETTISGNIDPSKITSGSSSLTKVEQAIEVKKEGDTVVNVLVAPANTSSNLNQTTVTFPQGALPEEATTAVLNLSVKSAGDFSVANTPAVAGIDISLKVNEQEVTSFNNEYVVITTYILAGLEDVQVKYTGEGDQPILVSYNRETGELVFKTNHFSEYIVVANVEALNVSTGIPYTKLVTAIAEVDDEQIVKLLSNVSVNSISIPNKNFTIDLNSKTIETQYGLYLNKSDSEYVLSVKNGTIKSSIGHTFSMYQSSGLIIDNMNVEAAYGGVYLSETNNNMSVRVINGSKIKAAVYGIATNASKEESEALYIEVKDSIVETSSEDQDNTGILFNVQGKVYIENSTIKGNRQGMILRGGTNSVIKNSTIEATGTKTSGYDWTDNMTNDWGQGNQVPLASLVVGNHVSNNSYPYPVSVKLENATIKFSENRSGIYIYKTTNYDVSVNGTIAEDTTINSIMNGATCSIVGNIAFAVSSDDEFSAALNNASDKIIIHLPEGEFTLPDAKCENKNVKMVGSGDGTKLNILNNKDEIAYPKNATLEFEKMTIQGQKKGNYGGLAHTNKVTYKDCKMLGKITLYAGVEEFNNCIFENKNDYAIWTWGGREVTLTGCTFNSGGKAVLLYGGAGSSETPTTVLTVTDCVFNDDNTLNTEKAAIETGNDYNATYILNVTNTTVDGFAINPEGISTGTTLWANKNSMVADHLFVTVDGVKVYGK</sequence>
<dbReference type="PROSITE" id="PS51257">
    <property type="entry name" value="PROKAR_LIPOPROTEIN"/>
    <property type="match status" value="1"/>
</dbReference>
<dbReference type="EMBL" id="VUNN01000012">
    <property type="protein sequence ID" value="MSU06506.1"/>
    <property type="molecule type" value="Genomic_DNA"/>
</dbReference>
<proteinExistence type="predicted"/>
<comment type="caution">
    <text evidence="2">The sequence shown here is derived from an EMBL/GenBank/DDBJ whole genome shotgun (WGS) entry which is preliminary data.</text>
</comment>
<dbReference type="Gene3D" id="2.160.20.10">
    <property type="entry name" value="Single-stranded right-handed beta-helix, Pectin lyase-like"/>
    <property type="match status" value="1"/>
</dbReference>
<dbReference type="SUPFAM" id="SSF51126">
    <property type="entry name" value="Pectin lyase-like"/>
    <property type="match status" value="2"/>
</dbReference>
<dbReference type="SMART" id="SM00710">
    <property type="entry name" value="PbH1"/>
    <property type="match status" value="5"/>
</dbReference>
<keyword evidence="1" id="KW-0732">Signal</keyword>
<protein>
    <recommendedName>
        <fullName evidence="4">Right handed beta helix domain-containing protein</fullName>
    </recommendedName>
</protein>
<feature type="signal peptide" evidence="1">
    <location>
        <begin position="1"/>
        <end position="19"/>
    </location>
</feature>
<evidence type="ECO:0000313" key="3">
    <source>
        <dbReference type="Proteomes" id="UP000460549"/>
    </source>
</evidence>
<dbReference type="AlphaFoldDB" id="A0A7X2PCQ0"/>
<reference evidence="2 3" key="1">
    <citation type="submission" date="2019-08" db="EMBL/GenBank/DDBJ databases">
        <title>In-depth cultivation of the pig gut microbiome towards novel bacterial diversity and tailored functional studies.</title>
        <authorList>
            <person name="Wylensek D."/>
            <person name="Hitch T.C.A."/>
            <person name="Clavel T."/>
        </authorList>
    </citation>
    <scope>NUCLEOTIDE SEQUENCE [LARGE SCALE GENOMIC DNA]</scope>
    <source>
        <strain evidence="2 3">NM-380-WT-3C1</strain>
    </source>
</reference>
<dbReference type="InterPro" id="IPR012334">
    <property type="entry name" value="Pectin_lyas_fold"/>
</dbReference>
<dbReference type="Proteomes" id="UP000460549">
    <property type="component" value="Unassembled WGS sequence"/>
</dbReference>
<accession>A0A7X2PCQ0</accession>